<dbReference type="PANTHER" id="PTHR43785">
    <property type="entry name" value="GAMMA-GLUTAMYLPUTRESCINE SYNTHETASE"/>
    <property type="match status" value="1"/>
</dbReference>
<keyword evidence="6" id="KW-1185">Reference proteome</keyword>
<comment type="caution">
    <text evidence="5">The sequence shown here is derived from an EMBL/GenBank/DDBJ whole genome shotgun (WGS) entry which is preliminary data.</text>
</comment>
<accession>A0ABR4JL44</accession>
<evidence type="ECO:0000256" key="3">
    <source>
        <dbReference type="RuleBase" id="RU000384"/>
    </source>
</evidence>
<dbReference type="SUPFAM" id="SSF55931">
    <property type="entry name" value="Glutamine synthetase/guanido kinase"/>
    <property type="match status" value="1"/>
</dbReference>
<sequence length="439" mass="49226">MENPTILWEKFILENDKVEFVWIEFMTYTAITLVRMVPVAKFSDMLSKGSGIRYSKDVFQHIPGKFSIESYIPNETFYLVPDLATIYCQAGSDGCRATVTAVCVDSEGKIIPECARARLQGLEKKLHHEFGFSSLVGFEVEVIFMKVKEEGGEIHYDMMSGDHTWSSMTAHDRGFLPVIETIVRALAKVGVVLEQFHTETAPGQWEFVLPPSTPVKAADILLRARNTIQMLAESFQLRATFYPRPWREHFGNGCHTHVSLSPISGGSSKVGVEHFFAGIIQHLPAILAVSLPREESYERVATGIRSCGVQAAWGWENKETPLRRITWNHFEIRSLDGLANPYLAMCTFYAAGIAGLKAGTRLKPSSDGAPTLPAFKPDHSVLLPTTLEDSLYAFEQNYILQEILGTPIAQSYLAVKRAETQHFQQIDTNVKKAWMISRF</sequence>
<comment type="similarity">
    <text evidence="2 3">Belongs to the glutamine synthetase family.</text>
</comment>
<dbReference type="Proteomes" id="UP001610446">
    <property type="component" value="Unassembled WGS sequence"/>
</dbReference>
<dbReference type="PANTHER" id="PTHR43785:SF2">
    <property type="entry name" value="TYPE-1 GLUTAMINE SYNTHETASE 1"/>
    <property type="match status" value="1"/>
</dbReference>
<name>A0ABR4JL44_9EURO</name>
<dbReference type="EMBL" id="JBFXLU010000128">
    <property type="protein sequence ID" value="KAL2839817.1"/>
    <property type="molecule type" value="Genomic_DNA"/>
</dbReference>
<dbReference type="InterPro" id="IPR008146">
    <property type="entry name" value="Gln_synth_cat_dom"/>
</dbReference>
<evidence type="ECO:0000313" key="5">
    <source>
        <dbReference type="EMBL" id="KAL2839817.1"/>
    </source>
</evidence>
<proteinExistence type="inferred from homology"/>
<dbReference type="InterPro" id="IPR014746">
    <property type="entry name" value="Gln_synth/guanido_kin_cat_dom"/>
</dbReference>
<reference evidence="5 6" key="1">
    <citation type="submission" date="2024-07" db="EMBL/GenBank/DDBJ databases">
        <title>Section-level genome sequencing and comparative genomics of Aspergillus sections Usti and Cavernicolus.</title>
        <authorList>
            <consortium name="Lawrence Berkeley National Laboratory"/>
            <person name="Nybo J.L."/>
            <person name="Vesth T.C."/>
            <person name="Theobald S."/>
            <person name="Frisvad J.C."/>
            <person name="Larsen T.O."/>
            <person name="Kjaerboelling I."/>
            <person name="Rothschild-Mancinelli K."/>
            <person name="Lyhne E.K."/>
            <person name="Kogle M.E."/>
            <person name="Barry K."/>
            <person name="Clum A."/>
            <person name="Na H."/>
            <person name="Ledsgaard L."/>
            <person name="Lin J."/>
            <person name="Lipzen A."/>
            <person name="Kuo A."/>
            <person name="Riley R."/>
            <person name="Mondo S."/>
            <person name="Labutti K."/>
            <person name="Haridas S."/>
            <person name="Pangalinan J."/>
            <person name="Salamov A.A."/>
            <person name="Simmons B.A."/>
            <person name="Magnuson J.K."/>
            <person name="Chen J."/>
            <person name="Drula E."/>
            <person name="Henrissat B."/>
            <person name="Wiebenga A."/>
            <person name="Lubbers R.J."/>
            <person name="Gomes A.C."/>
            <person name="Makela M.R."/>
            <person name="Stajich J."/>
            <person name="Grigoriev I.V."/>
            <person name="Mortensen U.H."/>
            <person name="De Vries R.P."/>
            <person name="Baker S.E."/>
            <person name="Andersen M.R."/>
        </authorList>
    </citation>
    <scope>NUCLEOTIDE SEQUENCE [LARGE SCALE GENOMIC DNA]</scope>
    <source>
        <strain evidence="5 6">CBS 123904</strain>
    </source>
</reference>
<dbReference type="Pfam" id="PF00120">
    <property type="entry name" value="Gln-synt_C"/>
    <property type="match status" value="1"/>
</dbReference>
<feature type="domain" description="GS catalytic" evidence="4">
    <location>
        <begin position="115"/>
        <end position="439"/>
    </location>
</feature>
<dbReference type="Gene3D" id="3.30.590.10">
    <property type="entry name" value="Glutamine synthetase/guanido kinase, catalytic domain"/>
    <property type="match status" value="1"/>
</dbReference>
<gene>
    <name evidence="5" type="ORF">BJY01DRAFT_250299</name>
</gene>
<evidence type="ECO:0000256" key="2">
    <source>
        <dbReference type="PROSITE-ProRule" id="PRU01331"/>
    </source>
</evidence>
<protein>
    <recommendedName>
        <fullName evidence="4">GS catalytic domain-containing protein</fullName>
    </recommendedName>
</protein>
<dbReference type="SMART" id="SM01230">
    <property type="entry name" value="Gln-synt_C"/>
    <property type="match status" value="1"/>
</dbReference>
<keyword evidence="1" id="KW-0436">Ligase</keyword>
<evidence type="ECO:0000256" key="1">
    <source>
        <dbReference type="ARBA" id="ARBA00022598"/>
    </source>
</evidence>
<evidence type="ECO:0000313" key="6">
    <source>
        <dbReference type="Proteomes" id="UP001610446"/>
    </source>
</evidence>
<dbReference type="PROSITE" id="PS51987">
    <property type="entry name" value="GS_CATALYTIC"/>
    <property type="match status" value="1"/>
</dbReference>
<organism evidence="5 6">
    <name type="scientific">Aspergillus pseudoustus</name>
    <dbReference type="NCBI Taxonomy" id="1810923"/>
    <lineage>
        <taxon>Eukaryota</taxon>
        <taxon>Fungi</taxon>
        <taxon>Dikarya</taxon>
        <taxon>Ascomycota</taxon>
        <taxon>Pezizomycotina</taxon>
        <taxon>Eurotiomycetes</taxon>
        <taxon>Eurotiomycetidae</taxon>
        <taxon>Eurotiales</taxon>
        <taxon>Aspergillaceae</taxon>
        <taxon>Aspergillus</taxon>
        <taxon>Aspergillus subgen. Nidulantes</taxon>
    </lineage>
</organism>
<evidence type="ECO:0000259" key="4">
    <source>
        <dbReference type="PROSITE" id="PS51987"/>
    </source>
</evidence>